<reference evidence="1" key="1">
    <citation type="submission" date="2018-12" db="EMBL/GenBank/DDBJ databases">
        <authorList>
            <person name="Will S."/>
            <person name="Neumann-Schaal M."/>
            <person name="Henke P."/>
        </authorList>
    </citation>
    <scope>NUCLEOTIDE SEQUENCE</scope>
    <source>
        <strain evidence="1">PCC 7102</strain>
    </source>
</reference>
<organism evidence="1 2">
    <name type="scientific">Dulcicalothrix desertica PCC 7102</name>
    <dbReference type="NCBI Taxonomy" id="232991"/>
    <lineage>
        <taxon>Bacteria</taxon>
        <taxon>Bacillati</taxon>
        <taxon>Cyanobacteriota</taxon>
        <taxon>Cyanophyceae</taxon>
        <taxon>Nostocales</taxon>
        <taxon>Calotrichaceae</taxon>
        <taxon>Dulcicalothrix</taxon>
    </lineage>
</organism>
<dbReference type="AlphaFoldDB" id="A0A3S1BS27"/>
<comment type="caution">
    <text evidence="1">The sequence shown here is derived from an EMBL/GenBank/DDBJ whole genome shotgun (WGS) entry which is preliminary data.</text>
</comment>
<reference evidence="1" key="2">
    <citation type="journal article" date="2019" name="Genome Biol. Evol.">
        <title>Day and night: Metabolic profiles and evolutionary relationships of six axenic non-marine cyanobacteria.</title>
        <authorList>
            <person name="Will S.E."/>
            <person name="Henke P."/>
            <person name="Boedeker C."/>
            <person name="Huang S."/>
            <person name="Brinkmann H."/>
            <person name="Rohde M."/>
            <person name="Jarek M."/>
            <person name="Friedl T."/>
            <person name="Seufert S."/>
            <person name="Schumacher M."/>
            <person name="Overmann J."/>
            <person name="Neumann-Schaal M."/>
            <person name="Petersen J."/>
        </authorList>
    </citation>
    <scope>NUCLEOTIDE SEQUENCE [LARGE SCALE GENOMIC DNA]</scope>
    <source>
        <strain evidence="1">PCC 7102</strain>
    </source>
</reference>
<gene>
    <name evidence="1" type="ORF">DSM106972_095090</name>
</gene>
<keyword evidence="2" id="KW-1185">Reference proteome</keyword>
<sequence length="59" mass="6531">MLYCPLPSGDYQPILDGGEQEYLIKMRIGESLTEAGWCAAIPLPNQVVVESEDDLESVF</sequence>
<protein>
    <submittedName>
        <fullName evidence="1">Uncharacterized protein</fullName>
    </submittedName>
</protein>
<accession>A0A3S1BS27</accession>
<dbReference type="Proteomes" id="UP000271624">
    <property type="component" value="Unassembled WGS sequence"/>
</dbReference>
<dbReference type="EMBL" id="RSCL01000054">
    <property type="protein sequence ID" value="RUS93910.1"/>
    <property type="molecule type" value="Genomic_DNA"/>
</dbReference>
<evidence type="ECO:0000313" key="2">
    <source>
        <dbReference type="Proteomes" id="UP000271624"/>
    </source>
</evidence>
<proteinExistence type="predicted"/>
<evidence type="ECO:0000313" key="1">
    <source>
        <dbReference type="EMBL" id="RUS93910.1"/>
    </source>
</evidence>
<name>A0A3S1BS27_9CYAN</name>